<feature type="signal peptide" evidence="2">
    <location>
        <begin position="1"/>
        <end position="18"/>
    </location>
</feature>
<evidence type="ECO:0000259" key="3">
    <source>
        <dbReference type="Pfam" id="PF16042"/>
    </source>
</evidence>
<reference evidence="5" key="1">
    <citation type="submission" date="2025-08" db="UniProtKB">
        <authorList>
            <consortium name="RefSeq"/>
        </authorList>
    </citation>
    <scope>IDENTIFICATION</scope>
    <source>
        <tissue evidence="5">Whole body pupa</tissue>
    </source>
</reference>
<accession>A0A9C5ZI94</accession>
<gene>
    <name evidence="5" type="primary">LOC119644621</name>
</gene>
<dbReference type="Proteomes" id="UP000092443">
    <property type="component" value="Unplaced"/>
</dbReference>
<evidence type="ECO:0000313" key="5">
    <source>
        <dbReference type="RefSeq" id="XP_037900178.1"/>
    </source>
</evidence>
<keyword evidence="4" id="KW-1185">Reference proteome</keyword>
<dbReference type="InterPro" id="IPR032011">
    <property type="entry name" value="DUF4794"/>
</dbReference>
<evidence type="ECO:0000256" key="1">
    <source>
        <dbReference type="SAM" id="MobiDB-lite"/>
    </source>
</evidence>
<feature type="chain" id="PRO_5039373269" evidence="2">
    <location>
        <begin position="19"/>
        <end position="209"/>
    </location>
</feature>
<dbReference type="RefSeq" id="XP_037900178.1">
    <property type="nucleotide sequence ID" value="XM_038044250.1"/>
</dbReference>
<protein>
    <submittedName>
        <fullName evidence="5">Uncharacterized protein LOC119644621</fullName>
    </submittedName>
</protein>
<evidence type="ECO:0000313" key="4">
    <source>
        <dbReference type="Proteomes" id="UP000092443"/>
    </source>
</evidence>
<feature type="region of interest" description="Disordered" evidence="1">
    <location>
        <begin position="41"/>
        <end position="104"/>
    </location>
</feature>
<sequence length="209" mass="23052">MVKIAIFLTLTLTIYIGAEPIRQRSFSRNAKQIQVTPAPAGYPAAGVTPEIPFELPTETKRPDTVYGPPQSEQPDAVYGPPLTGSESQHTPDAVYGPPGTLNQNPNILYTAPDTEIAEETFEIEPSEDELEIVDEDNEEVLVSLNDDGSVVAVSSSLDQNNAINQQPARLVYQRFPPRRQPATPVPERLTQSKIVKPVNFVYTARYQSF</sequence>
<name>A0A9C5ZI94_9MUSC</name>
<dbReference type="GeneID" id="119644621"/>
<feature type="domain" description="DUF4794" evidence="3">
    <location>
        <begin position="40"/>
        <end position="110"/>
    </location>
</feature>
<keyword evidence="2" id="KW-0732">Signal</keyword>
<proteinExistence type="predicted"/>
<organism evidence="4 5">
    <name type="scientific">Glossina fuscipes</name>
    <dbReference type="NCBI Taxonomy" id="7396"/>
    <lineage>
        <taxon>Eukaryota</taxon>
        <taxon>Metazoa</taxon>
        <taxon>Ecdysozoa</taxon>
        <taxon>Arthropoda</taxon>
        <taxon>Hexapoda</taxon>
        <taxon>Insecta</taxon>
        <taxon>Pterygota</taxon>
        <taxon>Neoptera</taxon>
        <taxon>Endopterygota</taxon>
        <taxon>Diptera</taxon>
        <taxon>Brachycera</taxon>
        <taxon>Muscomorpha</taxon>
        <taxon>Hippoboscoidea</taxon>
        <taxon>Glossinidae</taxon>
        <taxon>Glossina</taxon>
    </lineage>
</organism>
<dbReference type="AlphaFoldDB" id="A0A9C5ZI94"/>
<dbReference type="KEGG" id="gfs:119644621"/>
<dbReference type="Pfam" id="PF16042">
    <property type="entry name" value="DUF4794"/>
    <property type="match status" value="1"/>
</dbReference>
<evidence type="ECO:0000256" key="2">
    <source>
        <dbReference type="SAM" id="SignalP"/>
    </source>
</evidence>